<dbReference type="Gene3D" id="3.40.50.1400">
    <property type="match status" value="2"/>
</dbReference>
<dbReference type="InterPro" id="IPR050963">
    <property type="entry name" value="Sirohydro_Cobaltochel/CbiX"/>
</dbReference>
<dbReference type="PANTHER" id="PTHR33542">
    <property type="entry name" value="SIROHYDROCHLORIN FERROCHELATASE, CHLOROPLASTIC"/>
    <property type="match status" value="1"/>
</dbReference>
<dbReference type="EMBL" id="JACCKD010000004">
    <property type="protein sequence ID" value="MBA0126252.1"/>
    <property type="molecule type" value="Genomic_DNA"/>
</dbReference>
<evidence type="ECO:0000313" key="4">
    <source>
        <dbReference type="Proteomes" id="UP000582974"/>
    </source>
</evidence>
<dbReference type="Pfam" id="PF01903">
    <property type="entry name" value="CbiX"/>
    <property type="match status" value="2"/>
</dbReference>
<keyword evidence="1" id="KW-0479">Metal-binding</keyword>
<dbReference type="GO" id="GO:0016829">
    <property type="term" value="F:lyase activity"/>
    <property type="evidence" value="ECO:0007669"/>
    <property type="project" value="UniProtKB-KW"/>
</dbReference>
<evidence type="ECO:0000256" key="1">
    <source>
        <dbReference type="ARBA" id="ARBA00022723"/>
    </source>
</evidence>
<sequence length="272" mass="28122">MSTPPLVAVAHGSRDARSAATVRALARAVRDQAPDLEVRTAFLDLSEPTLAEVLGELHSAGHRDVVVVPLLLGSAFHARVDLPELIADIGTSMPLLRVTVSGVLGPDPALESAALDRLRQAGAEPGDPEVGVALTGVGSSREAANEAVATIARRWHGSTGFAAVTHAFATARPGPATALARLRARGARKQAIAPWFLAPGLLLDRIALEAPDCRIAEPLGDHPLVAELVLRRYHAVSGSTAHRVGHRVTPSRAASAQPALTPALPTAASLAG</sequence>
<dbReference type="InterPro" id="IPR002762">
    <property type="entry name" value="CbiX-like"/>
</dbReference>
<name>A0A838AAI5_9PSEU</name>
<proteinExistence type="predicted"/>
<accession>A0A838AAI5</accession>
<reference evidence="3 4" key="1">
    <citation type="submission" date="2020-07" db="EMBL/GenBank/DDBJ databases">
        <title>Genome of Haloechinothrix sp.</title>
        <authorList>
            <person name="Tang S.-K."/>
            <person name="Yang L."/>
            <person name="Zhu W.-Y."/>
        </authorList>
    </citation>
    <scope>NUCLEOTIDE SEQUENCE [LARGE SCALE GENOMIC DNA]</scope>
    <source>
        <strain evidence="3 4">YIM 98757</strain>
    </source>
</reference>
<protein>
    <submittedName>
        <fullName evidence="3">Sirohydrochlorin chelatase</fullName>
    </submittedName>
</protein>
<dbReference type="AlphaFoldDB" id="A0A838AAI5"/>
<comment type="caution">
    <text evidence="3">The sequence shown here is derived from an EMBL/GenBank/DDBJ whole genome shotgun (WGS) entry which is preliminary data.</text>
</comment>
<evidence type="ECO:0000256" key="2">
    <source>
        <dbReference type="ARBA" id="ARBA00023239"/>
    </source>
</evidence>
<dbReference type="SUPFAM" id="SSF53800">
    <property type="entry name" value="Chelatase"/>
    <property type="match status" value="1"/>
</dbReference>
<dbReference type="RefSeq" id="WP_180893091.1">
    <property type="nucleotide sequence ID" value="NZ_JACCKD010000004.1"/>
</dbReference>
<dbReference type="CDD" id="cd03414">
    <property type="entry name" value="CbiX_SirB_C"/>
    <property type="match status" value="1"/>
</dbReference>
<dbReference type="CDD" id="cd03416">
    <property type="entry name" value="CbiX_SirB_N"/>
    <property type="match status" value="1"/>
</dbReference>
<gene>
    <name evidence="3" type="ORF">H0B56_11940</name>
</gene>
<organism evidence="3 4">
    <name type="scientific">Haloechinothrix aidingensis</name>
    <dbReference type="NCBI Taxonomy" id="2752311"/>
    <lineage>
        <taxon>Bacteria</taxon>
        <taxon>Bacillati</taxon>
        <taxon>Actinomycetota</taxon>
        <taxon>Actinomycetes</taxon>
        <taxon>Pseudonocardiales</taxon>
        <taxon>Pseudonocardiaceae</taxon>
        <taxon>Haloechinothrix</taxon>
    </lineage>
</organism>
<evidence type="ECO:0000313" key="3">
    <source>
        <dbReference type="EMBL" id="MBA0126252.1"/>
    </source>
</evidence>
<dbReference type="PANTHER" id="PTHR33542:SF5">
    <property type="entry name" value="FERROCHELATASE CHE1"/>
    <property type="match status" value="1"/>
</dbReference>
<dbReference type="Proteomes" id="UP000582974">
    <property type="component" value="Unassembled WGS sequence"/>
</dbReference>
<keyword evidence="2" id="KW-0456">Lyase</keyword>
<dbReference type="GO" id="GO:0046872">
    <property type="term" value="F:metal ion binding"/>
    <property type="evidence" value="ECO:0007669"/>
    <property type="project" value="UniProtKB-KW"/>
</dbReference>
<keyword evidence="4" id="KW-1185">Reference proteome</keyword>